<evidence type="ECO:0000256" key="1">
    <source>
        <dbReference type="ARBA" id="ARBA00022670"/>
    </source>
</evidence>
<evidence type="ECO:0000313" key="6">
    <source>
        <dbReference type="EMBL" id="RNM00236.1"/>
    </source>
</evidence>
<keyword evidence="2" id="KW-0378">Hydrolase</keyword>
<evidence type="ECO:0000256" key="4">
    <source>
        <dbReference type="SAM" id="MobiDB-lite"/>
    </source>
</evidence>
<keyword evidence="3" id="KW-0788">Thiol protease</keyword>
<dbReference type="NCBIfam" id="TIGR01586">
    <property type="entry name" value="yopT_cys_prot"/>
    <property type="match status" value="1"/>
</dbReference>
<gene>
    <name evidence="6" type="ORF">EGA29_25165</name>
</gene>
<feature type="region of interest" description="Disordered" evidence="4">
    <location>
        <begin position="1"/>
        <end position="31"/>
    </location>
</feature>
<proteinExistence type="predicted"/>
<evidence type="ECO:0000313" key="7">
    <source>
        <dbReference type="Proteomes" id="UP000271222"/>
    </source>
</evidence>
<dbReference type="GO" id="GO:0004197">
    <property type="term" value="F:cysteine-type endopeptidase activity"/>
    <property type="evidence" value="ECO:0007669"/>
    <property type="project" value="InterPro"/>
</dbReference>
<accession>A0A454TIS1</accession>
<evidence type="ECO:0000256" key="2">
    <source>
        <dbReference type="ARBA" id="ARBA00022801"/>
    </source>
</evidence>
<dbReference type="GO" id="GO:0006508">
    <property type="term" value="P:proteolysis"/>
    <property type="evidence" value="ECO:0007669"/>
    <property type="project" value="UniProtKB-KW"/>
</dbReference>
<dbReference type="CDD" id="cd20497">
    <property type="entry name" value="C58_YopT-like"/>
    <property type="match status" value="1"/>
</dbReference>
<dbReference type="SUPFAM" id="SSF54001">
    <property type="entry name" value="Cysteine proteinases"/>
    <property type="match status" value="1"/>
</dbReference>
<sequence>MRVLSRFSFTAQPRADSAEPKKAPVAGSRGAAARPAALEKLTAFSRSNAAKQANSFVRSPLPLRGDRYSSEPGVLPSAGQFDAHIWDELPTQMAQCAVARTRQGLAFRARFGAESAQHYSGSCVGLSAVWIRLHEAAPATHAVNRVNTAGSFDGMAHAEVYQRAYEANQSDMLQGRASKRFGKSDMARLDAIAQEQPSQILGLTIGTEAYSHKSVGSTARVLTEFDGYGLLALRMAGSRGAINGHAAALHRQPGSSHITFFEPNLGEFHIPLHDTKDFLQAYAGMQKSLGQPVSQFDLLPVGVHGSIHDTPLQTLAHSLVS</sequence>
<protein>
    <submittedName>
        <fullName evidence="6">YopT-type cysteine protease domain-containing protein</fullName>
    </submittedName>
</protein>
<dbReference type="InterPro" id="IPR038765">
    <property type="entry name" value="Papain-like_cys_pep_sf"/>
</dbReference>
<feature type="domain" description="Peptidase C58 YopT-type" evidence="5">
    <location>
        <begin position="109"/>
        <end position="296"/>
    </location>
</feature>
<comment type="caution">
    <text evidence="6">The sequence shown here is derived from an EMBL/GenBank/DDBJ whole genome shotgun (WGS) entry which is preliminary data.</text>
</comment>
<dbReference type="Pfam" id="PF03543">
    <property type="entry name" value="Peptidase_C58"/>
    <property type="match status" value="1"/>
</dbReference>
<organism evidence="6 7">
    <name type="scientific">Ralstonia pseudosolanacearum</name>
    <dbReference type="NCBI Taxonomy" id="1310165"/>
    <lineage>
        <taxon>Bacteria</taxon>
        <taxon>Pseudomonadati</taxon>
        <taxon>Pseudomonadota</taxon>
        <taxon>Betaproteobacteria</taxon>
        <taxon>Burkholderiales</taxon>
        <taxon>Burkholderiaceae</taxon>
        <taxon>Ralstonia</taxon>
        <taxon>Ralstonia solanacearum species complex</taxon>
    </lineage>
</organism>
<dbReference type="EMBL" id="RJTL01000075">
    <property type="protein sequence ID" value="RNM00236.1"/>
    <property type="molecule type" value="Genomic_DNA"/>
</dbReference>
<keyword evidence="1 6" id="KW-0645">Protease</keyword>
<dbReference type="Proteomes" id="UP000271222">
    <property type="component" value="Unassembled WGS sequence"/>
</dbReference>
<reference evidence="6 7" key="1">
    <citation type="submission" date="2018-10" db="EMBL/GenBank/DDBJ databases">
        <title>Draft Genome Sequence of Ralstonia pseudosolanacearum (R. solanacearum phylotype I) Strain Tg03 Isolated from Luffa cylindrica in China.</title>
        <authorList>
            <person name="Yuan G.-Q."/>
            <person name="Li Q.-Q."/>
            <person name="Zhang Y.-W."/>
        </authorList>
    </citation>
    <scope>NUCLEOTIDE SEQUENCE [LARGE SCALE GENOMIC DNA]</scope>
    <source>
        <strain evidence="6 7">Tg03</strain>
    </source>
</reference>
<dbReference type="OrthoDB" id="7300477at2"/>
<dbReference type="Gene3D" id="3.90.70.20">
    <property type="match status" value="1"/>
</dbReference>
<name>A0A454TIS1_9RALS</name>
<dbReference type="InterPro" id="IPR006473">
    <property type="entry name" value="Peptidase_C58_Yopt"/>
</dbReference>
<dbReference type="AlphaFoldDB" id="A0A454TIS1"/>
<evidence type="ECO:0000259" key="5">
    <source>
        <dbReference type="Pfam" id="PF03543"/>
    </source>
</evidence>
<evidence type="ECO:0000256" key="3">
    <source>
        <dbReference type="ARBA" id="ARBA00022807"/>
    </source>
</evidence>